<evidence type="ECO:0000313" key="3">
    <source>
        <dbReference type="EMBL" id="MCA5893620.1"/>
    </source>
</evidence>
<proteinExistence type="predicted"/>
<feature type="transmembrane region" description="Helical" evidence="2">
    <location>
        <begin position="6"/>
        <end position="28"/>
    </location>
</feature>
<keyword evidence="2" id="KW-0472">Membrane</keyword>
<evidence type="ECO:0000256" key="2">
    <source>
        <dbReference type="SAM" id="Phobius"/>
    </source>
</evidence>
<feature type="region of interest" description="Disordered" evidence="1">
    <location>
        <begin position="69"/>
        <end position="89"/>
    </location>
</feature>
<keyword evidence="4" id="KW-1185">Reference proteome</keyword>
<dbReference type="EMBL" id="JAIXCQ010000005">
    <property type="protein sequence ID" value="MCA5893620.1"/>
    <property type="molecule type" value="Genomic_DNA"/>
</dbReference>
<name>A0ABS7ZF05_9MICO</name>
<keyword evidence="2" id="KW-1133">Transmembrane helix</keyword>
<evidence type="ECO:0000256" key="1">
    <source>
        <dbReference type="SAM" id="MobiDB-lite"/>
    </source>
</evidence>
<gene>
    <name evidence="3" type="ORF">LEP48_09690</name>
</gene>
<dbReference type="RefSeq" id="WP_225565369.1">
    <property type="nucleotide sequence ID" value="NZ_JAIXCQ010000005.1"/>
</dbReference>
<dbReference type="Proteomes" id="UP001319870">
    <property type="component" value="Unassembled WGS sequence"/>
</dbReference>
<sequence>MDSLDYYRLATAMCWFVGVAGAALFAMGGYTGYVEGVRADEGLPTSGILPAELTSFALGDPATESATIIEVDDKRLRSPPSASTSAYPG</sequence>
<evidence type="ECO:0000313" key="4">
    <source>
        <dbReference type="Proteomes" id="UP001319870"/>
    </source>
</evidence>
<reference evidence="3 4" key="1">
    <citation type="submission" date="2021-09" db="EMBL/GenBank/DDBJ databases">
        <title>Isoptericola luteus sp. nov., a novel bacterium isolated from Harbin, the capital city of Heilongjiang province.</title>
        <authorList>
            <person name="Li J."/>
        </authorList>
    </citation>
    <scope>NUCLEOTIDE SEQUENCE [LARGE SCALE GENOMIC DNA]</scope>
    <source>
        <strain evidence="3 4">NEAU-Y5</strain>
    </source>
</reference>
<comment type="caution">
    <text evidence="3">The sequence shown here is derived from an EMBL/GenBank/DDBJ whole genome shotgun (WGS) entry which is preliminary data.</text>
</comment>
<keyword evidence="2" id="KW-0812">Transmembrane</keyword>
<organism evidence="3 4">
    <name type="scientific">Isoptericola luteus</name>
    <dbReference type="NCBI Taxonomy" id="2879484"/>
    <lineage>
        <taxon>Bacteria</taxon>
        <taxon>Bacillati</taxon>
        <taxon>Actinomycetota</taxon>
        <taxon>Actinomycetes</taxon>
        <taxon>Micrococcales</taxon>
        <taxon>Promicromonosporaceae</taxon>
        <taxon>Isoptericola</taxon>
    </lineage>
</organism>
<protein>
    <submittedName>
        <fullName evidence="3">Uncharacterized protein</fullName>
    </submittedName>
</protein>
<accession>A0ABS7ZF05</accession>
<feature type="compositionally biased region" description="Polar residues" evidence="1">
    <location>
        <begin position="80"/>
        <end position="89"/>
    </location>
</feature>